<reference evidence="8" key="1">
    <citation type="journal article" date="2019" name="Int. J. Syst. Evol. Microbiol.">
        <title>The Global Catalogue of Microorganisms (GCM) 10K type strain sequencing project: providing services to taxonomists for standard genome sequencing and annotation.</title>
        <authorList>
            <consortium name="The Broad Institute Genomics Platform"/>
            <consortium name="The Broad Institute Genome Sequencing Center for Infectious Disease"/>
            <person name="Wu L."/>
            <person name="Ma J."/>
        </authorList>
    </citation>
    <scope>NUCLEOTIDE SEQUENCE [LARGE SCALE GENOMIC DNA]</scope>
    <source>
        <strain evidence="8">KCTC 52127</strain>
    </source>
</reference>
<evidence type="ECO:0000256" key="3">
    <source>
        <dbReference type="ARBA" id="ARBA00022729"/>
    </source>
</evidence>
<dbReference type="InterPro" id="IPR039910">
    <property type="entry name" value="D15-like"/>
</dbReference>
<dbReference type="PANTHER" id="PTHR12815:SF47">
    <property type="entry name" value="TRANSLOCATION AND ASSEMBLY MODULE SUBUNIT TAMA"/>
    <property type="match status" value="1"/>
</dbReference>
<name>A0ABW5LPG5_9FLAO</name>
<gene>
    <name evidence="7" type="ORF">ACFSRZ_04130</name>
</gene>
<keyword evidence="8" id="KW-1185">Reference proteome</keyword>
<evidence type="ECO:0000256" key="1">
    <source>
        <dbReference type="ARBA" id="ARBA00004370"/>
    </source>
</evidence>
<dbReference type="Pfam" id="PF01103">
    <property type="entry name" value="Omp85"/>
    <property type="match status" value="1"/>
</dbReference>
<dbReference type="Gene3D" id="2.40.160.50">
    <property type="entry name" value="membrane protein fhac: a member of the omp85/tpsb transporter family"/>
    <property type="match status" value="1"/>
</dbReference>
<dbReference type="PROSITE" id="PS51257">
    <property type="entry name" value="PROKAR_LIPOPROTEIN"/>
    <property type="match status" value="1"/>
</dbReference>
<keyword evidence="5" id="KW-0998">Cell outer membrane</keyword>
<evidence type="ECO:0000256" key="5">
    <source>
        <dbReference type="ARBA" id="ARBA00023237"/>
    </source>
</evidence>
<dbReference type="Proteomes" id="UP001597508">
    <property type="component" value="Unassembled WGS sequence"/>
</dbReference>
<keyword evidence="2" id="KW-0812">Transmembrane</keyword>
<accession>A0ABW5LPG5</accession>
<keyword evidence="4" id="KW-0472">Membrane</keyword>
<keyword evidence="3" id="KW-0732">Signal</keyword>
<comment type="subcellular location">
    <subcellularLocation>
        <location evidence="1">Membrane</location>
    </subcellularLocation>
</comment>
<feature type="domain" description="Bacterial surface antigen (D15)" evidence="6">
    <location>
        <begin position="658"/>
        <end position="812"/>
    </location>
</feature>
<protein>
    <submittedName>
        <fullName evidence="7">BamA/TamA family outer membrane protein</fullName>
    </submittedName>
</protein>
<evidence type="ECO:0000313" key="7">
    <source>
        <dbReference type="EMBL" id="MFD2566545.1"/>
    </source>
</evidence>
<dbReference type="EMBL" id="JBHULH010000001">
    <property type="protein sequence ID" value="MFD2566545.1"/>
    <property type="molecule type" value="Genomic_DNA"/>
</dbReference>
<evidence type="ECO:0000256" key="4">
    <source>
        <dbReference type="ARBA" id="ARBA00023136"/>
    </source>
</evidence>
<evidence type="ECO:0000256" key="2">
    <source>
        <dbReference type="ARBA" id="ARBA00022692"/>
    </source>
</evidence>
<organism evidence="7 8">
    <name type="scientific">Pseudotenacibaculum haliotis</name>
    <dbReference type="NCBI Taxonomy" id="1862138"/>
    <lineage>
        <taxon>Bacteria</taxon>
        <taxon>Pseudomonadati</taxon>
        <taxon>Bacteroidota</taxon>
        <taxon>Flavobacteriia</taxon>
        <taxon>Flavobacteriales</taxon>
        <taxon>Flavobacteriaceae</taxon>
        <taxon>Pseudotenacibaculum</taxon>
    </lineage>
</organism>
<dbReference type="InterPro" id="IPR000184">
    <property type="entry name" value="Bac_surfAg_D15"/>
</dbReference>
<comment type="caution">
    <text evidence="7">The sequence shown here is derived from an EMBL/GenBank/DDBJ whole genome shotgun (WGS) entry which is preliminary data.</text>
</comment>
<evidence type="ECO:0000313" key="8">
    <source>
        <dbReference type="Proteomes" id="UP001597508"/>
    </source>
</evidence>
<evidence type="ECO:0000259" key="6">
    <source>
        <dbReference type="Pfam" id="PF01103"/>
    </source>
</evidence>
<proteinExistence type="predicted"/>
<sequence>MKKLFYILFIPLFFTACNSVKRVKDSEHLLTKNTILVNDKKTTDSELNELVVQKPNSKTLGIPLSLYFYNIGNPDNPKTAAEWGKKRIKTYNFIKSVFSEKQSISFANSMIGLNNWFLRNGQAPVVIEDNKTRKTVRNLKAYYKNQGYFRAQVSSQKDTLGGKKGTIQYSVVTGNPTFLDTIRTKIQSPVLDSLYNTQKERSFLKSGDQYNNENFIKEADRIIKLFRNNGIYHFAENYMGFYEIDTATTNNFKTNVDLVISGERSIRKDNGQTLTKPFKVQKLRNINIITDYTFARKEEPYYNFVSHNGINFFAHEKVQYNPKILSESIFLKSGQVYSDTLRNLTRQHLKSLKNFKTVNIDYTAVDGVDDQLDANIYLSPIEKYTLGLETELTHSNIRDLGVSGKFSIINRNTFKGAEIFKLSFLGSFFNASQDANQSGNFFNSWEIGADLSLEVPRFVAPFGLNKLVPKSMSPRTMFTLGTSIQRNIGLDRQTVTGLIDYKWQYNPKKTIQLEVFNTQYVRNLRIGTYFQIYNSEYQKLNQIAQVYNNDPNFELPNNGPIPVNLMNQIFADTAFQTSNPQEYQDNLNILDRYNIITSDFLIPTIAYSFTYNNQTNYRDNNFSFFKVRLANSGNIATLLSNKRDANNRRTFFNIPLAQYFKADIEYKKFWEVDQTSVFGIRSFVGAILPYDNSAIPFTKSYFAGGSNDIRAWQTYDLGPGRRDSGLEYNIGSFKFLTSAEYRFDMFASLKGALFVDAGNIWDITNSIFAEDEAKFKGFQSFKDIAVGSGFGLRYDFSFLVFRLDLGFKMHEPYLSGNKWFRNYNFSNAVYNIGINYPF</sequence>
<dbReference type="PANTHER" id="PTHR12815">
    <property type="entry name" value="SORTING AND ASSEMBLY MACHINERY SAMM50 PROTEIN FAMILY MEMBER"/>
    <property type="match status" value="1"/>
</dbReference>
<dbReference type="RefSeq" id="WP_379665250.1">
    <property type="nucleotide sequence ID" value="NZ_JBHULH010000001.1"/>
</dbReference>